<gene>
    <name evidence="3" type="ORF">AXG93_4225s1440</name>
</gene>
<evidence type="ECO:0000313" key="3">
    <source>
        <dbReference type="EMBL" id="OAE35839.1"/>
    </source>
</evidence>
<dbReference type="EMBL" id="LVLJ01000057">
    <property type="protein sequence ID" value="OAE35839.1"/>
    <property type="molecule type" value="Genomic_DNA"/>
</dbReference>
<dbReference type="PROSITE" id="PS51468">
    <property type="entry name" value="VIT"/>
    <property type="match status" value="1"/>
</dbReference>
<accession>A0A176WRV0</accession>
<organism evidence="3 4">
    <name type="scientific">Marchantia polymorpha subsp. ruderalis</name>
    <dbReference type="NCBI Taxonomy" id="1480154"/>
    <lineage>
        <taxon>Eukaryota</taxon>
        <taxon>Viridiplantae</taxon>
        <taxon>Streptophyta</taxon>
        <taxon>Embryophyta</taxon>
        <taxon>Marchantiophyta</taxon>
        <taxon>Marchantiopsida</taxon>
        <taxon>Marchantiidae</taxon>
        <taxon>Marchantiales</taxon>
        <taxon>Marchantiaceae</taxon>
        <taxon>Marchantia</taxon>
    </lineage>
</organism>
<proteinExistence type="predicted"/>
<protein>
    <recommendedName>
        <fullName evidence="2">VIT domain-containing protein</fullName>
    </recommendedName>
</protein>
<dbReference type="PANTHER" id="PTHR45737:SF6">
    <property type="entry name" value="VON WILLEBRAND FACTOR A DOMAIN-CONTAINING PROTEIN 5A"/>
    <property type="match status" value="1"/>
</dbReference>
<dbReference type="Proteomes" id="UP000077202">
    <property type="component" value="Unassembled WGS sequence"/>
</dbReference>
<evidence type="ECO:0000259" key="2">
    <source>
        <dbReference type="PROSITE" id="PS51468"/>
    </source>
</evidence>
<dbReference type="PANTHER" id="PTHR45737">
    <property type="entry name" value="VON WILLEBRAND FACTOR A DOMAIN-CONTAINING PROTEIN 5A"/>
    <property type="match status" value="1"/>
</dbReference>
<evidence type="ECO:0000313" key="4">
    <source>
        <dbReference type="Proteomes" id="UP000077202"/>
    </source>
</evidence>
<sequence>MRNCLQLCSGDYDFVGEFEKNRVALISAQGIRKKNIDDRESLLTARALMRSERRVEGVSDNWWVPSIAVTAEAVICQTCSRLTLKQTFVNAEKEALDEAVYTFPLYEGAAVVAFTCTVQDQVIVGDSSNTRQQSKGGPALSDPQVLHATDQT</sequence>
<evidence type="ECO:0000256" key="1">
    <source>
        <dbReference type="SAM" id="MobiDB-lite"/>
    </source>
</evidence>
<feature type="region of interest" description="Disordered" evidence="1">
    <location>
        <begin position="128"/>
        <end position="152"/>
    </location>
</feature>
<dbReference type="Pfam" id="PF08487">
    <property type="entry name" value="VIT"/>
    <property type="match status" value="1"/>
</dbReference>
<feature type="domain" description="VIT" evidence="2">
    <location>
        <begin position="50"/>
        <end position="152"/>
    </location>
</feature>
<dbReference type="InterPro" id="IPR013694">
    <property type="entry name" value="VIT"/>
</dbReference>
<dbReference type="AlphaFoldDB" id="A0A176WRV0"/>
<keyword evidence="4" id="KW-1185">Reference proteome</keyword>
<reference evidence="3" key="1">
    <citation type="submission" date="2016-03" db="EMBL/GenBank/DDBJ databases">
        <title>Mechanisms controlling the formation of the plant cell surface in tip-growing cells are functionally conserved among land plants.</title>
        <authorList>
            <person name="Honkanen S."/>
            <person name="Jones V.A."/>
            <person name="Morieri G."/>
            <person name="Champion C."/>
            <person name="Hetherington A.J."/>
            <person name="Kelly S."/>
            <person name="Saint-Marcoux D."/>
            <person name="Proust H."/>
            <person name="Prescott H."/>
            <person name="Dolan L."/>
        </authorList>
    </citation>
    <scope>NUCLEOTIDE SEQUENCE [LARGE SCALE GENOMIC DNA]</scope>
    <source>
        <tissue evidence="3">Whole gametophyte</tissue>
    </source>
</reference>
<name>A0A176WRV0_MARPO</name>
<comment type="caution">
    <text evidence="3">The sequence shown here is derived from an EMBL/GenBank/DDBJ whole genome shotgun (WGS) entry which is preliminary data.</text>
</comment>